<dbReference type="AlphaFoldDB" id="A0A3Q8AQX2"/>
<feature type="region of interest" description="Disordered" evidence="7">
    <location>
        <begin position="126"/>
        <end position="164"/>
    </location>
</feature>
<dbReference type="PROSITE" id="PS50090">
    <property type="entry name" value="MYB_LIKE"/>
    <property type="match status" value="2"/>
</dbReference>
<keyword evidence="5" id="KW-0804">Transcription</keyword>
<feature type="domain" description="Myb-like" evidence="8">
    <location>
        <begin position="62"/>
        <end position="112"/>
    </location>
</feature>
<protein>
    <submittedName>
        <fullName evidence="10">R2R3-Myb transcription factor</fullName>
    </submittedName>
</protein>
<dbReference type="InterPro" id="IPR001005">
    <property type="entry name" value="SANT/Myb"/>
</dbReference>
<feature type="compositionally biased region" description="Basic and acidic residues" evidence="7">
    <location>
        <begin position="138"/>
        <end position="152"/>
    </location>
</feature>
<evidence type="ECO:0000313" key="10">
    <source>
        <dbReference type="EMBL" id="AQX43175.1"/>
    </source>
</evidence>
<evidence type="ECO:0000256" key="3">
    <source>
        <dbReference type="ARBA" id="ARBA00023015"/>
    </source>
</evidence>
<feature type="region of interest" description="Disordered" evidence="7">
    <location>
        <begin position="306"/>
        <end position="336"/>
    </location>
</feature>
<dbReference type="InterPro" id="IPR009057">
    <property type="entry name" value="Homeodomain-like_sf"/>
</dbReference>
<evidence type="ECO:0000259" key="9">
    <source>
        <dbReference type="PROSITE" id="PS51294"/>
    </source>
</evidence>
<accession>A0A3Q8AQX2</accession>
<feature type="compositionally biased region" description="Basic and acidic residues" evidence="7">
    <location>
        <begin position="234"/>
        <end position="246"/>
    </location>
</feature>
<feature type="domain" description="HTH myb-type" evidence="9">
    <location>
        <begin position="62"/>
        <end position="116"/>
    </location>
</feature>
<dbReference type="InterPro" id="IPR017930">
    <property type="entry name" value="Myb_dom"/>
</dbReference>
<evidence type="ECO:0000256" key="2">
    <source>
        <dbReference type="ARBA" id="ARBA00022737"/>
    </source>
</evidence>
<dbReference type="GO" id="GO:0005634">
    <property type="term" value="C:nucleus"/>
    <property type="evidence" value="ECO:0007669"/>
    <property type="project" value="UniProtKB-SubCell"/>
</dbReference>
<evidence type="ECO:0000256" key="4">
    <source>
        <dbReference type="ARBA" id="ARBA00023125"/>
    </source>
</evidence>
<dbReference type="FunFam" id="1.10.10.60:FF:000001">
    <property type="entry name" value="MYB-related transcription factor"/>
    <property type="match status" value="1"/>
</dbReference>
<evidence type="ECO:0000256" key="7">
    <source>
        <dbReference type="SAM" id="MobiDB-lite"/>
    </source>
</evidence>
<evidence type="ECO:0000256" key="6">
    <source>
        <dbReference type="ARBA" id="ARBA00023242"/>
    </source>
</evidence>
<proteinExistence type="evidence at transcript level"/>
<dbReference type="EMBL" id="KY451897">
    <property type="protein sequence ID" value="AQX43175.1"/>
    <property type="molecule type" value="mRNA"/>
</dbReference>
<dbReference type="PANTHER" id="PTHR47994:SF5">
    <property type="entry name" value="F14D16.11-RELATED"/>
    <property type="match status" value="1"/>
</dbReference>
<keyword evidence="3" id="KW-0805">Transcription regulation</keyword>
<keyword evidence="6" id="KW-0539">Nucleus</keyword>
<evidence type="ECO:0000256" key="1">
    <source>
        <dbReference type="ARBA" id="ARBA00004123"/>
    </source>
</evidence>
<dbReference type="FunFam" id="1.10.10.60:FF:000394">
    <property type="entry name" value="MYB transcription factor"/>
    <property type="match status" value="1"/>
</dbReference>
<evidence type="ECO:0000256" key="5">
    <source>
        <dbReference type="ARBA" id="ARBA00023163"/>
    </source>
</evidence>
<dbReference type="SUPFAM" id="SSF46689">
    <property type="entry name" value="Homeodomain-like"/>
    <property type="match status" value="1"/>
</dbReference>
<dbReference type="InterPro" id="IPR015495">
    <property type="entry name" value="Myb_TF_plants"/>
</dbReference>
<feature type="domain" description="Myb-like" evidence="8">
    <location>
        <begin position="9"/>
        <end position="61"/>
    </location>
</feature>
<dbReference type="SMART" id="SM00717">
    <property type="entry name" value="SANT"/>
    <property type="match status" value="2"/>
</dbReference>
<feature type="compositionally biased region" description="Basic and acidic residues" evidence="7">
    <location>
        <begin position="315"/>
        <end position="336"/>
    </location>
</feature>
<dbReference type="Pfam" id="PF00249">
    <property type="entry name" value="Myb_DNA-binding"/>
    <property type="match status" value="2"/>
</dbReference>
<feature type="domain" description="HTH myb-type" evidence="9">
    <location>
        <begin position="9"/>
        <end position="61"/>
    </location>
</feature>
<dbReference type="PROSITE" id="PS51294">
    <property type="entry name" value="HTH_MYB"/>
    <property type="match status" value="2"/>
</dbReference>
<dbReference type="GO" id="GO:0000976">
    <property type="term" value="F:transcription cis-regulatory region binding"/>
    <property type="evidence" value="ECO:0007669"/>
    <property type="project" value="UniProtKB-ARBA"/>
</dbReference>
<dbReference type="PANTHER" id="PTHR47994">
    <property type="entry name" value="F14D16.11-RELATED"/>
    <property type="match status" value="1"/>
</dbReference>
<dbReference type="GO" id="GO:0051707">
    <property type="term" value="P:response to other organism"/>
    <property type="evidence" value="ECO:0007669"/>
    <property type="project" value="UniProtKB-ARBA"/>
</dbReference>
<feature type="region of interest" description="Disordered" evidence="7">
    <location>
        <begin position="231"/>
        <end position="258"/>
    </location>
</feature>
<keyword evidence="2" id="KW-0677">Repeat</keyword>
<sequence length="418" mass="47650">MGRAPCCTKVGLNKGAWSAEEDSLLGKYIQTHGEGNWRSLPKKAGLRRCGKSCRLRWLNYLRPCIKRGNITTDEEELIIRMHALLGNRWSIIAGRVPGRTDNEIKNYWNTNLSKKLAVRGIDPKTHKKITTDGTNRVNSDRFSQRKGAEKIYDSPQRPRQPERNVARAGQSTGLVIPNVHNLKADLKAQYIARIREFKSSNTISSSSPINVQTEPKSRELSTADPIFRCNSASEKTRETTHPDFMKPHPVASSDAGKQTDDSTVYCSSDSAASCSLIEHFSNEDDHHYLSMEGNSNECYSQTLTEDYGSLKPSTRHTESEPICDSRERDNDSHVQKHDQFPEYDVFSFFDVRNAENEICCSADQWVHEQEAEFMQQKDQEMPQLDSWDKQIDDQEKGTFESHVNNDVTAMSWEASFWF</sequence>
<organism evidence="10">
    <name type="scientific">Pinus pinaster</name>
    <name type="common">Maritime pine</name>
    <dbReference type="NCBI Taxonomy" id="71647"/>
    <lineage>
        <taxon>Eukaryota</taxon>
        <taxon>Viridiplantae</taxon>
        <taxon>Streptophyta</taxon>
        <taxon>Embryophyta</taxon>
        <taxon>Tracheophyta</taxon>
        <taxon>Spermatophyta</taxon>
        <taxon>Pinopsida</taxon>
        <taxon>Pinidae</taxon>
        <taxon>Conifers I</taxon>
        <taxon>Pinales</taxon>
        <taxon>Pinaceae</taxon>
        <taxon>Pinus</taxon>
        <taxon>Pinus subgen. Pinus</taxon>
    </lineage>
</organism>
<comment type="subcellular location">
    <subcellularLocation>
        <location evidence="1">Nucleus</location>
    </subcellularLocation>
</comment>
<reference evidence="10" key="1">
    <citation type="submission" date="2017-01" db="EMBL/GenBank/DDBJ databases">
        <title>PpMyb32, a transcription factor involved in the secondary metabolism of maritime pine.</title>
        <authorList>
            <person name="Canas R.A."/>
            <person name="Granados J.M."/>
            <person name="Merzt M."/>
            <person name="Avila C."/>
            <person name="Canovas F.M."/>
        </authorList>
    </citation>
    <scope>NUCLEOTIDE SEQUENCE</scope>
    <source>
        <tissue evidence="10">Adult needles</tissue>
    </source>
</reference>
<gene>
    <name evidence="10" type="primary">Myb32</name>
</gene>
<dbReference type="CDD" id="cd00167">
    <property type="entry name" value="SANT"/>
    <property type="match status" value="2"/>
</dbReference>
<name>A0A3Q8AQX2_PINPS</name>
<evidence type="ECO:0000259" key="8">
    <source>
        <dbReference type="PROSITE" id="PS50090"/>
    </source>
</evidence>
<keyword evidence="4" id="KW-0238">DNA-binding</keyword>
<dbReference type="Gene3D" id="1.10.10.60">
    <property type="entry name" value="Homeodomain-like"/>
    <property type="match status" value="2"/>
</dbReference>